<protein>
    <submittedName>
        <fullName evidence="1">Uncharacterized protein</fullName>
    </submittedName>
</protein>
<evidence type="ECO:0000313" key="1">
    <source>
        <dbReference type="EMBL" id="MQL78792.1"/>
    </source>
</evidence>
<organism evidence="1 2">
    <name type="scientific">Colocasia esculenta</name>
    <name type="common">Wild taro</name>
    <name type="synonym">Arum esculentum</name>
    <dbReference type="NCBI Taxonomy" id="4460"/>
    <lineage>
        <taxon>Eukaryota</taxon>
        <taxon>Viridiplantae</taxon>
        <taxon>Streptophyta</taxon>
        <taxon>Embryophyta</taxon>
        <taxon>Tracheophyta</taxon>
        <taxon>Spermatophyta</taxon>
        <taxon>Magnoliopsida</taxon>
        <taxon>Liliopsida</taxon>
        <taxon>Araceae</taxon>
        <taxon>Aroideae</taxon>
        <taxon>Colocasieae</taxon>
        <taxon>Colocasia</taxon>
    </lineage>
</organism>
<keyword evidence="2" id="KW-1185">Reference proteome</keyword>
<evidence type="ECO:0000313" key="2">
    <source>
        <dbReference type="Proteomes" id="UP000652761"/>
    </source>
</evidence>
<comment type="caution">
    <text evidence="1">The sequence shown here is derived from an EMBL/GenBank/DDBJ whole genome shotgun (WGS) entry which is preliminary data.</text>
</comment>
<dbReference type="AlphaFoldDB" id="A0A843U0Z5"/>
<dbReference type="Proteomes" id="UP000652761">
    <property type="component" value="Unassembled WGS sequence"/>
</dbReference>
<proteinExistence type="predicted"/>
<accession>A0A843U0Z5</accession>
<dbReference type="EMBL" id="NMUH01000417">
    <property type="protein sequence ID" value="MQL78792.1"/>
    <property type="molecule type" value="Genomic_DNA"/>
</dbReference>
<gene>
    <name evidence="1" type="ORF">Taro_011211</name>
</gene>
<name>A0A843U0Z5_COLES</name>
<sequence>MLCSAKGEVLRGFLGDFRRGSLWNGVFSPREARVKRKKRRGIAILRVLRGGSTTPNVVTSLVGCLRFSVSQAVSLGLVPLREFPTETVTSEAHPYSPQARARRRFCYRLPVQGRAAAVLGQCLQQYSFRSSFFPQLYQFTSGLRPVRQRRTRIKFVNGLTGLNEAFCLNWKLRWLIEGIEVVEERTLRSPLSV</sequence>
<reference evidence="1" key="1">
    <citation type="submission" date="2017-07" db="EMBL/GenBank/DDBJ databases">
        <title>Taro Niue Genome Assembly and Annotation.</title>
        <authorList>
            <person name="Atibalentja N."/>
            <person name="Keating K."/>
            <person name="Fields C.J."/>
        </authorList>
    </citation>
    <scope>NUCLEOTIDE SEQUENCE</scope>
    <source>
        <strain evidence="1">Niue_2</strain>
        <tissue evidence="1">Leaf</tissue>
    </source>
</reference>